<dbReference type="InterPro" id="IPR052969">
    <property type="entry name" value="Thr-specific_kinase-like"/>
</dbReference>
<keyword evidence="4" id="KW-0812">Transmembrane</keyword>
<dbReference type="CDD" id="cd00198">
    <property type="entry name" value="vWFA"/>
    <property type="match status" value="1"/>
</dbReference>
<protein>
    <recommendedName>
        <fullName evidence="5">VWFA domain-containing protein</fullName>
    </recommendedName>
</protein>
<dbReference type="Pfam" id="PF25106">
    <property type="entry name" value="VWA_4"/>
    <property type="match status" value="1"/>
</dbReference>
<dbReference type="Gene3D" id="3.40.50.410">
    <property type="entry name" value="von Willebrand factor, type A domain"/>
    <property type="match status" value="1"/>
</dbReference>
<dbReference type="EMBL" id="CP042912">
    <property type="protein sequence ID" value="QEG20260.1"/>
    <property type="molecule type" value="Genomic_DNA"/>
</dbReference>
<evidence type="ECO:0000256" key="1">
    <source>
        <dbReference type="ARBA" id="ARBA00004613"/>
    </source>
</evidence>
<comment type="subcellular location">
    <subcellularLocation>
        <location evidence="1">Secreted</location>
    </subcellularLocation>
</comment>
<name>A0A5B9P5R4_9BACT</name>
<evidence type="ECO:0000313" key="7">
    <source>
        <dbReference type="Proteomes" id="UP000322214"/>
    </source>
</evidence>
<organism evidence="6 7">
    <name type="scientific">Mariniblastus fucicola</name>
    <dbReference type="NCBI Taxonomy" id="980251"/>
    <lineage>
        <taxon>Bacteria</taxon>
        <taxon>Pseudomonadati</taxon>
        <taxon>Planctomycetota</taxon>
        <taxon>Planctomycetia</taxon>
        <taxon>Pirellulales</taxon>
        <taxon>Pirellulaceae</taxon>
        <taxon>Mariniblastus</taxon>
    </lineage>
</organism>
<dbReference type="InterPro" id="IPR036465">
    <property type="entry name" value="vWFA_dom_sf"/>
</dbReference>
<evidence type="ECO:0000313" key="6">
    <source>
        <dbReference type="EMBL" id="QEG20260.1"/>
    </source>
</evidence>
<feature type="transmembrane region" description="Helical" evidence="4">
    <location>
        <begin position="58"/>
        <end position="78"/>
    </location>
</feature>
<dbReference type="InterPro" id="IPR002035">
    <property type="entry name" value="VWF_A"/>
</dbReference>
<evidence type="ECO:0000259" key="5">
    <source>
        <dbReference type="PROSITE" id="PS50234"/>
    </source>
</evidence>
<dbReference type="KEGG" id="mff:MFFC18_01070"/>
<accession>A0A5B9P5R4</accession>
<keyword evidence="4" id="KW-0472">Membrane</keyword>
<evidence type="ECO:0000256" key="3">
    <source>
        <dbReference type="ARBA" id="ARBA00022729"/>
    </source>
</evidence>
<evidence type="ECO:0000256" key="2">
    <source>
        <dbReference type="ARBA" id="ARBA00022525"/>
    </source>
</evidence>
<dbReference type="SMART" id="SM00327">
    <property type="entry name" value="VWA"/>
    <property type="match status" value="1"/>
</dbReference>
<dbReference type="STRING" id="980251.GCA_001642875_03654"/>
<keyword evidence="2" id="KW-0964">Secreted</keyword>
<dbReference type="SUPFAM" id="SSF53300">
    <property type="entry name" value="vWA-like"/>
    <property type="match status" value="1"/>
</dbReference>
<gene>
    <name evidence="6" type="ORF">MFFC18_01070</name>
</gene>
<proteinExistence type="predicted"/>
<dbReference type="Proteomes" id="UP000322214">
    <property type="component" value="Chromosome"/>
</dbReference>
<dbReference type="PROSITE" id="PS50234">
    <property type="entry name" value="VWFA"/>
    <property type="match status" value="1"/>
</dbReference>
<keyword evidence="3" id="KW-0732">Signal</keyword>
<sequence>MNIYCIHCGESFSITADQLGKRGKCPHCKGTVMLPKSKLQFGAKERRLDPPSRWMETALSMFSALLIHILALIPLALIPWGDFSTGDMGEGDQILISQLSREQLVQTPTEKLQNVEIENPLDDSQSDSLESGLFSPLSESPLSMEEFDVTIGAPVSGGSLSFNIESLNQESVMAGGREDFGKMVSRLKKDGLDICIVFDSTGSMQKEIDQVKNRIERIGNTLFKLIPRTRISVCTYRDNGDEFIVKGQVLTDKLGKVVTFLSDISAAGGGDDPEAVDAGLAWAISQNSWRRSARKVVLVFGDAPPHASKVNDCQKLASDFRHQQRGIVSTVTCRQKKPLDAFTRIAQVGGGESFLSRDERQIVTQLMILVFGSKHRRKVIEAFDLMEN</sequence>
<feature type="domain" description="VWFA" evidence="5">
    <location>
        <begin position="193"/>
        <end position="370"/>
    </location>
</feature>
<keyword evidence="7" id="KW-1185">Reference proteome</keyword>
<dbReference type="InterPro" id="IPR056861">
    <property type="entry name" value="HMCN1-like_VWA"/>
</dbReference>
<evidence type="ECO:0000256" key="4">
    <source>
        <dbReference type="SAM" id="Phobius"/>
    </source>
</evidence>
<dbReference type="AlphaFoldDB" id="A0A5B9P5R4"/>
<dbReference type="PANTHER" id="PTHR47763">
    <property type="entry name" value="ALPHA-PROTEIN KINASE VWKA"/>
    <property type="match status" value="1"/>
</dbReference>
<reference evidence="6 7" key="1">
    <citation type="submission" date="2019-08" db="EMBL/GenBank/DDBJ databases">
        <title>Deep-cultivation of Planctomycetes and their phenomic and genomic characterization uncovers novel biology.</title>
        <authorList>
            <person name="Wiegand S."/>
            <person name="Jogler M."/>
            <person name="Boedeker C."/>
            <person name="Pinto D."/>
            <person name="Vollmers J."/>
            <person name="Rivas-Marin E."/>
            <person name="Kohn T."/>
            <person name="Peeters S.H."/>
            <person name="Heuer A."/>
            <person name="Rast P."/>
            <person name="Oberbeckmann S."/>
            <person name="Bunk B."/>
            <person name="Jeske O."/>
            <person name="Meyerdierks A."/>
            <person name="Storesund J.E."/>
            <person name="Kallscheuer N."/>
            <person name="Luecker S."/>
            <person name="Lage O.M."/>
            <person name="Pohl T."/>
            <person name="Merkel B.J."/>
            <person name="Hornburger P."/>
            <person name="Mueller R.-W."/>
            <person name="Bruemmer F."/>
            <person name="Labrenz M."/>
            <person name="Spormann A.M."/>
            <person name="Op den Camp H."/>
            <person name="Overmann J."/>
            <person name="Amann R."/>
            <person name="Jetten M.S.M."/>
            <person name="Mascher T."/>
            <person name="Medema M.H."/>
            <person name="Devos D.P."/>
            <person name="Kaster A.-K."/>
            <person name="Ovreas L."/>
            <person name="Rohde M."/>
            <person name="Galperin M.Y."/>
            <person name="Jogler C."/>
        </authorList>
    </citation>
    <scope>NUCLEOTIDE SEQUENCE [LARGE SCALE GENOMIC DNA]</scope>
    <source>
        <strain evidence="6 7">FC18</strain>
    </source>
</reference>
<keyword evidence="4" id="KW-1133">Transmembrane helix</keyword>